<evidence type="ECO:0000313" key="3">
    <source>
        <dbReference type="Proteomes" id="UP000595220"/>
    </source>
</evidence>
<gene>
    <name evidence="2" type="ORF">I6H42_07265</name>
</gene>
<keyword evidence="3" id="KW-1185">Reference proteome</keyword>
<feature type="compositionally biased region" description="Polar residues" evidence="1">
    <location>
        <begin position="7"/>
        <end position="25"/>
    </location>
</feature>
<evidence type="ECO:0000256" key="1">
    <source>
        <dbReference type="SAM" id="MobiDB-lite"/>
    </source>
</evidence>
<organism evidence="2 3">
    <name type="scientific">Schaalia meyeri</name>
    <dbReference type="NCBI Taxonomy" id="52773"/>
    <lineage>
        <taxon>Bacteria</taxon>
        <taxon>Bacillati</taxon>
        <taxon>Actinomycetota</taxon>
        <taxon>Actinomycetes</taxon>
        <taxon>Actinomycetales</taxon>
        <taxon>Actinomycetaceae</taxon>
        <taxon>Schaalia</taxon>
    </lineage>
</organism>
<feature type="compositionally biased region" description="Polar residues" evidence="1">
    <location>
        <begin position="163"/>
        <end position="175"/>
    </location>
</feature>
<protein>
    <submittedName>
        <fullName evidence="2">Uncharacterized protein</fullName>
    </submittedName>
</protein>
<feature type="region of interest" description="Disordered" evidence="1">
    <location>
        <begin position="1"/>
        <end position="175"/>
    </location>
</feature>
<accession>A0AAP9Y8G6</accession>
<name>A0AAP9Y8G6_9ACTO</name>
<reference evidence="2 3" key="1">
    <citation type="submission" date="2020-12" db="EMBL/GenBank/DDBJ databases">
        <title>FDA dAtabase for Regulatory Grade micrObial Sequences (FDA-ARGOS): Supporting development and validation of Infectious Disease Dx tests.</title>
        <authorList>
            <person name="Sproer C."/>
            <person name="Gronow S."/>
            <person name="Severitt S."/>
            <person name="Schroder I."/>
            <person name="Tallon L."/>
            <person name="Sadzewicz L."/>
            <person name="Zhao X."/>
            <person name="Boylan J."/>
            <person name="Ott S."/>
            <person name="Bowen H."/>
            <person name="Vavikolanu K."/>
            <person name="Mehta A."/>
            <person name="Aluvathingal J."/>
            <person name="Nadendla S."/>
            <person name="Lowell S."/>
            <person name="Myers T."/>
            <person name="Yan Y."/>
            <person name="Sichtig H."/>
        </authorList>
    </citation>
    <scope>NUCLEOTIDE SEQUENCE [LARGE SCALE GENOMIC DNA]</scope>
    <source>
        <strain evidence="2 3">FDAARGOS_985</strain>
    </source>
</reference>
<feature type="compositionally biased region" description="Basic and acidic residues" evidence="1">
    <location>
        <begin position="35"/>
        <end position="112"/>
    </location>
</feature>
<dbReference type="RefSeq" id="WP_074633445.1">
    <property type="nucleotide sequence ID" value="NZ_CP066065.1"/>
</dbReference>
<evidence type="ECO:0000313" key="2">
    <source>
        <dbReference type="EMBL" id="QQC43578.1"/>
    </source>
</evidence>
<feature type="compositionally biased region" description="Basic residues" evidence="1">
    <location>
        <begin position="142"/>
        <end position="151"/>
    </location>
</feature>
<sequence length="175" mass="18968">MRLSIPSGPSTFCTRSSKAPSSSAQPVACYTADDTPDKKEANATRHDGDNHAKEHGSNPDKDSDRPKDTDGDGNSDKDSVERKDADPKAEDYSANGKADDADAHKTTEDAPRPRPTTPILSPLLQTDMVRAMATVMGSAPSPRRKLKRSRKLLGAERARKSSTRGWTHASSRIRI</sequence>
<dbReference type="AlphaFoldDB" id="A0AAP9Y8G6"/>
<dbReference type="Proteomes" id="UP000595220">
    <property type="component" value="Chromosome"/>
</dbReference>
<dbReference type="EMBL" id="CP066065">
    <property type="protein sequence ID" value="QQC43578.1"/>
    <property type="molecule type" value="Genomic_DNA"/>
</dbReference>
<proteinExistence type="predicted"/>